<keyword evidence="7 9" id="KW-1133">Transmembrane helix</keyword>
<dbReference type="PANTHER" id="PTHR33695:SF1">
    <property type="entry name" value="LIPOPROTEIN SIGNAL PEPTIDASE"/>
    <property type="match status" value="1"/>
</dbReference>
<evidence type="ECO:0000256" key="3">
    <source>
        <dbReference type="ARBA" id="ARBA00022670"/>
    </source>
</evidence>
<keyword evidence="5 9" id="KW-0064">Aspartyl protease</keyword>
<sequence>MGPPISGSRRPQLVIGSVLLAGIDLIIKAVAWSILADGRVIPLGVIELWRTTNPGVAFSLGEALPSWVISVGSGVVLAALISVALVRAPYLSAAASWAGVLVIGGALGNFIDRLDGNGVVDYLHSNWFATFNLADVFITAGVVVFCLGMLLERRHRAADTKTAAER</sequence>
<evidence type="ECO:0000313" key="13">
    <source>
        <dbReference type="Proteomes" id="UP000256486"/>
    </source>
</evidence>
<proteinExistence type="inferred from homology"/>
<evidence type="ECO:0000256" key="4">
    <source>
        <dbReference type="ARBA" id="ARBA00022692"/>
    </source>
</evidence>
<dbReference type="GO" id="GO:0006508">
    <property type="term" value="P:proteolysis"/>
    <property type="evidence" value="ECO:0007669"/>
    <property type="project" value="UniProtKB-KW"/>
</dbReference>
<dbReference type="InterPro" id="IPR001872">
    <property type="entry name" value="Peptidase_A8"/>
</dbReference>
<gene>
    <name evidence="9" type="primary">lspA</name>
    <name evidence="12" type="ORF">B7R54_19065</name>
</gene>
<comment type="pathway">
    <text evidence="9">Protein modification; lipoprotein biosynthesis (signal peptide cleavage).</text>
</comment>
<evidence type="ECO:0000256" key="9">
    <source>
        <dbReference type="HAMAP-Rule" id="MF_00161"/>
    </source>
</evidence>
<reference evidence="12 13" key="1">
    <citation type="submission" date="2017-04" db="EMBL/GenBank/DDBJ databases">
        <title>Comparative genome analysis of Subtercola boreus.</title>
        <authorList>
            <person name="Cho Y.-J."/>
            <person name="Cho A."/>
            <person name="Kim O.-S."/>
            <person name="Lee J.-I."/>
        </authorList>
    </citation>
    <scope>NUCLEOTIDE SEQUENCE [LARGE SCALE GENOMIC DNA]</scope>
    <source>
        <strain evidence="12 13">K300</strain>
    </source>
</reference>
<dbReference type="PANTHER" id="PTHR33695">
    <property type="entry name" value="LIPOPROTEIN SIGNAL PEPTIDASE"/>
    <property type="match status" value="1"/>
</dbReference>
<dbReference type="EC" id="3.4.23.36" evidence="9"/>
<keyword evidence="13" id="KW-1185">Reference proteome</keyword>
<dbReference type="GO" id="GO:0004190">
    <property type="term" value="F:aspartic-type endopeptidase activity"/>
    <property type="evidence" value="ECO:0007669"/>
    <property type="project" value="UniProtKB-UniRule"/>
</dbReference>
<comment type="catalytic activity">
    <reaction evidence="9 10">
        <text>Release of signal peptides from bacterial membrane prolipoproteins. Hydrolyzes -Xaa-Yaa-Zaa-|-(S,diacylglyceryl)Cys-, in which Xaa is hydrophobic (preferably Leu), and Yaa (Ala or Ser) and Zaa (Gly or Ala) have small, neutral side chains.</text>
        <dbReference type="EC" id="3.4.23.36"/>
    </reaction>
</comment>
<dbReference type="HAMAP" id="MF_00161">
    <property type="entry name" value="LspA"/>
    <property type="match status" value="1"/>
</dbReference>
<dbReference type="RefSeq" id="WP_116416856.1">
    <property type="nucleotide sequence ID" value="NZ_NBWZ01000002.1"/>
</dbReference>
<feature type="transmembrane region" description="Helical" evidence="9">
    <location>
        <begin position="12"/>
        <end position="35"/>
    </location>
</feature>
<evidence type="ECO:0000256" key="8">
    <source>
        <dbReference type="ARBA" id="ARBA00023136"/>
    </source>
</evidence>
<dbReference type="NCBIfam" id="NF011362">
    <property type="entry name" value="PRK14781.1"/>
    <property type="match status" value="1"/>
</dbReference>
<feature type="transmembrane region" description="Helical" evidence="9">
    <location>
        <begin position="93"/>
        <end position="111"/>
    </location>
</feature>
<dbReference type="GO" id="GO:0005886">
    <property type="term" value="C:plasma membrane"/>
    <property type="evidence" value="ECO:0007669"/>
    <property type="project" value="UniProtKB-SubCell"/>
</dbReference>
<feature type="active site" evidence="9">
    <location>
        <position position="121"/>
    </location>
</feature>
<evidence type="ECO:0000313" key="12">
    <source>
        <dbReference type="EMBL" id="RFA06476.1"/>
    </source>
</evidence>
<evidence type="ECO:0000256" key="6">
    <source>
        <dbReference type="ARBA" id="ARBA00022801"/>
    </source>
</evidence>
<evidence type="ECO:0000256" key="11">
    <source>
        <dbReference type="RuleBase" id="RU004181"/>
    </source>
</evidence>
<feature type="active site" evidence="9">
    <location>
        <position position="135"/>
    </location>
</feature>
<dbReference type="NCBIfam" id="TIGR00077">
    <property type="entry name" value="lspA"/>
    <property type="match status" value="1"/>
</dbReference>
<keyword evidence="6 9" id="KW-0378">Hydrolase</keyword>
<dbReference type="UniPathway" id="UPA00665"/>
<dbReference type="PROSITE" id="PS00855">
    <property type="entry name" value="SPASE_II"/>
    <property type="match status" value="1"/>
</dbReference>
<keyword evidence="2 9" id="KW-1003">Cell membrane</keyword>
<evidence type="ECO:0000256" key="5">
    <source>
        <dbReference type="ARBA" id="ARBA00022750"/>
    </source>
</evidence>
<keyword evidence="8 9" id="KW-0472">Membrane</keyword>
<evidence type="ECO:0000256" key="10">
    <source>
        <dbReference type="RuleBase" id="RU000594"/>
    </source>
</evidence>
<accession>A0A3E0V9N1</accession>
<dbReference type="AlphaFoldDB" id="A0A3E0V9N1"/>
<dbReference type="Pfam" id="PF01252">
    <property type="entry name" value="Peptidase_A8"/>
    <property type="match status" value="1"/>
</dbReference>
<dbReference type="EMBL" id="NBWZ01000002">
    <property type="protein sequence ID" value="RFA06476.1"/>
    <property type="molecule type" value="Genomic_DNA"/>
</dbReference>
<dbReference type="OrthoDB" id="4308908at2"/>
<comment type="caution">
    <text evidence="12">The sequence shown here is derived from an EMBL/GenBank/DDBJ whole genome shotgun (WGS) entry which is preliminary data.</text>
</comment>
<evidence type="ECO:0000256" key="7">
    <source>
        <dbReference type="ARBA" id="ARBA00022989"/>
    </source>
</evidence>
<name>A0A3E0V9N1_9MICO</name>
<keyword evidence="3 9" id="KW-0645">Protease</keyword>
<evidence type="ECO:0000256" key="2">
    <source>
        <dbReference type="ARBA" id="ARBA00022475"/>
    </source>
</evidence>
<comment type="similarity">
    <text evidence="1 9 11">Belongs to the peptidase A8 family.</text>
</comment>
<comment type="subcellular location">
    <subcellularLocation>
        <location evidence="9">Cell membrane</location>
        <topology evidence="9">Multi-pass membrane protein</topology>
    </subcellularLocation>
</comment>
<dbReference type="Proteomes" id="UP000256486">
    <property type="component" value="Unassembled WGS sequence"/>
</dbReference>
<keyword evidence="4 9" id="KW-0812">Transmembrane</keyword>
<organism evidence="12 13">
    <name type="scientific">Subtercola boreus</name>
    <dbReference type="NCBI Taxonomy" id="120213"/>
    <lineage>
        <taxon>Bacteria</taxon>
        <taxon>Bacillati</taxon>
        <taxon>Actinomycetota</taxon>
        <taxon>Actinomycetes</taxon>
        <taxon>Micrococcales</taxon>
        <taxon>Microbacteriaceae</taxon>
        <taxon>Subtercola</taxon>
    </lineage>
</organism>
<comment type="function">
    <text evidence="9 10">This protein specifically catalyzes the removal of signal peptides from prolipoproteins.</text>
</comment>
<dbReference type="PRINTS" id="PR00781">
    <property type="entry name" value="LIPOSIGPTASE"/>
</dbReference>
<evidence type="ECO:0000256" key="1">
    <source>
        <dbReference type="ARBA" id="ARBA00006139"/>
    </source>
</evidence>
<feature type="transmembrane region" description="Helical" evidence="9">
    <location>
        <begin position="131"/>
        <end position="151"/>
    </location>
</feature>
<feature type="transmembrane region" description="Helical" evidence="9">
    <location>
        <begin position="67"/>
        <end position="86"/>
    </location>
</feature>
<protein>
    <recommendedName>
        <fullName evidence="9">Lipoprotein signal peptidase</fullName>
        <ecNumber evidence="9">3.4.23.36</ecNumber>
    </recommendedName>
    <alternativeName>
        <fullName evidence="9">Prolipoprotein signal peptidase</fullName>
    </alternativeName>
    <alternativeName>
        <fullName evidence="9">Signal peptidase II</fullName>
        <shortName evidence="9">SPase II</shortName>
    </alternativeName>
</protein>